<dbReference type="EMBL" id="JADILW010000008">
    <property type="protein sequence ID" value="MBO8479595.1"/>
    <property type="molecule type" value="Genomic_DNA"/>
</dbReference>
<dbReference type="AlphaFoldDB" id="A0A9D9IW78"/>
<gene>
    <name evidence="4" type="ORF">IAB76_00580</name>
</gene>
<dbReference type="SUPFAM" id="SSF51445">
    <property type="entry name" value="(Trans)glycosidases"/>
    <property type="match status" value="1"/>
</dbReference>
<name>A0A9D9IW78_9BACT</name>
<dbReference type="Gene3D" id="3.20.20.80">
    <property type="entry name" value="Glycosidases"/>
    <property type="match status" value="1"/>
</dbReference>
<dbReference type="Proteomes" id="UP000823769">
    <property type="component" value="Unassembled WGS sequence"/>
</dbReference>
<evidence type="ECO:0000313" key="5">
    <source>
        <dbReference type="Proteomes" id="UP000823769"/>
    </source>
</evidence>
<dbReference type="InterPro" id="IPR006047">
    <property type="entry name" value="GH13_cat_dom"/>
</dbReference>
<dbReference type="InterPro" id="IPR017853">
    <property type="entry name" value="GH"/>
</dbReference>
<organism evidence="4 5">
    <name type="scientific">Candidatus Cryptobacteroides avistercoris</name>
    <dbReference type="NCBI Taxonomy" id="2840758"/>
    <lineage>
        <taxon>Bacteria</taxon>
        <taxon>Pseudomonadati</taxon>
        <taxon>Bacteroidota</taxon>
        <taxon>Bacteroidia</taxon>
        <taxon>Bacteroidales</taxon>
        <taxon>Candidatus Cryptobacteroides</taxon>
    </lineage>
</organism>
<sequence>MDTGLKTVMDFNLAFIVPDAFNEANDPSDGASKGLFNIYVSLANDFLYEDTENILIFLDNHDLSRFARKDDSGLDKYRQGVAFILSTRGIPQIYYGTELLFTGTKNEGDGIIRKDMPGDRTGDGPLLRCHPRLYGGYRRGHRTDLLPDGEASRACERGVYPGTA</sequence>
<keyword evidence="1" id="KW-0378">Hydrolase</keyword>
<dbReference type="Pfam" id="PF00128">
    <property type="entry name" value="Alpha-amylase"/>
    <property type="match status" value="1"/>
</dbReference>
<keyword evidence="2" id="KW-0326">Glycosidase</keyword>
<protein>
    <recommendedName>
        <fullName evidence="3">Glycosyl hydrolase family 13 catalytic domain-containing protein</fullName>
    </recommendedName>
</protein>
<accession>A0A9D9IW78</accession>
<proteinExistence type="predicted"/>
<dbReference type="GO" id="GO:0016798">
    <property type="term" value="F:hydrolase activity, acting on glycosyl bonds"/>
    <property type="evidence" value="ECO:0007669"/>
    <property type="project" value="UniProtKB-KW"/>
</dbReference>
<feature type="domain" description="Glycosyl hydrolase family 13 catalytic" evidence="3">
    <location>
        <begin position="7"/>
        <end position="105"/>
    </location>
</feature>
<dbReference type="PANTHER" id="PTHR10357:SF210">
    <property type="entry name" value="MALTODEXTRIN GLUCOSIDASE"/>
    <property type="match status" value="1"/>
</dbReference>
<evidence type="ECO:0000256" key="2">
    <source>
        <dbReference type="ARBA" id="ARBA00023295"/>
    </source>
</evidence>
<evidence type="ECO:0000313" key="4">
    <source>
        <dbReference type="EMBL" id="MBO8479595.1"/>
    </source>
</evidence>
<dbReference type="GO" id="GO:0005975">
    <property type="term" value="P:carbohydrate metabolic process"/>
    <property type="evidence" value="ECO:0007669"/>
    <property type="project" value="InterPro"/>
</dbReference>
<reference evidence="4" key="2">
    <citation type="journal article" date="2021" name="PeerJ">
        <title>Extensive microbial diversity within the chicken gut microbiome revealed by metagenomics and culture.</title>
        <authorList>
            <person name="Gilroy R."/>
            <person name="Ravi A."/>
            <person name="Getino M."/>
            <person name="Pursley I."/>
            <person name="Horton D.L."/>
            <person name="Alikhan N.F."/>
            <person name="Baker D."/>
            <person name="Gharbi K."/>
            <person name="Hall N."/>
            <person name="Watson M."/>
            <person name="Adriaenssens E.M."/>
            <person name="Foster-Nyarko E."/>
            <person name="Jarju S."/>
            <person name="Secka A."/>
            <person name="Antonio M."/>
            <person name="Oren A."/>
            <person name="Chaudhuri R.R."/>
            <person name="La Ragione R."/>
            <person name="Hildebrand F."/>
            <person name="Pallen M.J."/>
        </authorList>
    </citation>
    <scope>NUCLEOTIDE SEQUENCE</scope>
    <source>
        <strain evidence="4">B3-1481</strain>
    </source>
</reference>
<reference evidence="4" key="1">
    <citation type="submission" date="2020-10" db="EMBL/GenBank/DDBJ databases">
        <authorList>
            <person name="Gilroy R."/>
        </authorList>
    </citation>
    <scope>NUCLEOTIDE SEQUENCE</scope>
    <source>
        <strain evidence="4">B3-1481</strain>
    </source>
</reference>
<comment type="caution">
    <text evidence="4">The sequence shown here is derived from an EMBL/GenBank/DDBJ whole genome shotgun (WGS) entry which is preliminary data.</text>
</comment>
<evidence type="ECO:0000256" key="1">
    <source>
        <dbReference type="ARBA" id="ARBA00022801"/>
    </source>
</evidence>
<dbReference type="PANTHER" id="PTHR10357">
    <property type="entry name" value="ALPHA-AMYLASE FAMILY MEMBER"/>
    <property type="match status" value="1"/>
</dbReference>
<evidence type="ECO:0000259" key="3">
    <source>
        <dbReference type="Pfam" id="PF00128"/>
    </source>
</evidence>